<dbReference type="AlphaFoldDB" id="A0A7I7QL64"/>
<organism evidence="1 2">
    <name type="scientific">Mycolicibacterium sediminis</name>
    <dbReference type="NCBI Taxonomy" id="1286180"/>
    <lineage>
        <taxon>Bacteria</taxon>
        <taxon>Bacillati</taxon>
        <taxon>Actinomycetota</taxon>
        <taxon>Actinomycetes</taxon>
        <taxon>Mycobacteriales</taxon>
        <taxon>Mycobacteriaceae</taxon>
        <taxon>Mycolicibacterium</taxon>
    </lineage>
</organism>
<reference evidence="1 2" key="1">
    <citation type="journal article" date="2019" name="Emerg. Microbes Infect.">
        <title>Comprehensive subspecies identification of 175 nontuberculous mycobacteria species based on 7547 genomic profiles.</title>
        <authorList>
            <person name="Matsumoto Y."/>
            <person name="Kinjo T."/>
            <person name="Motooka D."/>
            <person name="Nabeya D."/>
            <person name="Jung N."/>
            <person name="Uechi K."/>
            <person name="Horii T."/>
            <person name="Iida T."/>
            <person name="Fujita J."/>
            <person name="Nakamura S."/>
        </authorList>
    </citation>
    <scope>NUCLEOTIDE SEQUENCE [LARGE SCALE GENOMIC DNA]</scope>
    <source>
        <strain evidence="1 2">JCM 17899</strain>
    </source>
</reference>
<dbReference type="PANTHER" id="PTHR39456">
    <property type="entry name" value="METAL-DEPENDENT HYDROLASE"/>
    <property type="match status" value="1"/>
</dbReference>
<name>A0A7I7QL64_9MYCO</name>
<keyword evidence="2" id="KW-1185">Reference proteome</keyword>
<dbReference type="Proteomes" id="UP000467193">
    <property type="component" value="Chromosome"/>
</dbReference>
<accession>A0A7I7QL64</accession>
<evidence type="ECO:0000313" key="1">
    <source>
        <dbReference type="EMBL" id="BBY27088.1"/>
    </source>
</evidence>
<dbReference type="EMBL" id="AP022588">
    <property type="protein sequence ID" value="BBY27088.1"/>
    <property type="molecule type" value="Genomic_DNA"/>
</dbReference>
<protein>
    <recommendedName>
        <fullName evidence="3">Metal-dependent hydrolase</fullName>
    </recommendedName>
</protein>
<gene>
    <name evidence="1" type="ORF">MSEDJ_11840</name>
</gene>
<dbReference type="Pfam" id="PF10118">
    <property type="entry name" value="Metal_hydrol"/>
    <property type="match status" value="1"/>
</dbReference>
<evidence type="ECO:0000313" key="2">
    <source>
        <dbReference type="Proteomes" id="UP000467193"/>
    </source>
</evidence>
<sequence>MTVSSTEQPGSPSPLKARRIRFSYPDGAQRQHFADGQLVASHMFAVLSGLFPEGEDFFIRSVRAHRGEITDPAMMQAVKGFIAQEATHRQQHKILNERLQEMGYPTARLDRHLKHLFGLWEKVLPEKMCLAATAAAEHYTGMLAEIVLNSDEMQDMLGDSDIRSLLLWHAFEECEHKAVAFDVFRAIGGTERMRKAGMVLIQATFLPEVIIQTARSLAFDRAAYNPVRLVRSVRALRRSPLFDRAAMYRYGSYYRNDFHPDDWDTTDLLAEWSKKLFDADGAQRA</sequence>
<dbReference type="KEGG" id="msei:MSEDJ_11840"/>
<dbReference type="RefSeq" id="WP_163796021.1">
    <property type="nucleotide sequence ID" value="NZ_AP022588.1"/>
</dbReference>
<dbReference type="PANTHER" id="PTHR39456:SF1">
    <property type="entry name" value="METAL-DEPENDENT HYDROLASE"/>
    <property type="match status" value="1"/>
</dbReference>
<evidence type="ECO:0008006" key="3">
    <source>
        <dbReference type="Google" id="ProtNLM"/>
    </source>
</evidence>
<dbReference type="InterPro" id="IPR016516">
    <property type="entry name" value="UCP07580"/>
</dbReference>
<proteinExistence type="predicted"/>
<dbReference type="PIRSF" id="PIRSF007580">
    <property type="entry name" value="UCP07580"/>
    <property type="match status" value="1"/>
</dbReference>